<keyword evidence="1" id="KW-0812">Transmembrane</keyword>
<evidence type="ECO:0000313" key="3">
    <source>
        <dbReference type="Proteomes" id="UP000178377"/>
    </source>
</evidence>
<dbReference type="Proteomes" id="UP000178377">
    <property type="component" value="Unassembled WGS sequence"/>
</dbReference>
<evidence type="ECO:0000313" key="2">
    <source>
        <dbReference type="EMBL" id="OGE88580.1"/>
    </source>
</evidence>
<feature type="transmembrane region" description="Helical" evidence="1">
    <location>
        <begin position="20"/>
        <end position="45"/>
    </location>
</feature>
<accession>A0A1F5PFY2</accession>
<protein>
    <submittedName>
        <fullName evidence="2">Uncharacterized protein</fullName>
    </submittedName>
</protein>
<organism evidence="2 3">
    <name type="scientific">Candidatus Doudnabacteria bacterium RIFCSPHIGHO2_01_FULL_50_11</name>
    <dbReference type="NCBI Taxonomy" id="1817828"/>
    <lineage>
        <taxon>Bacteria</taxon>
        <taxon>Candidatus Doudnaibacteriota</taxon>
    </lineage>
</organism>
<proteinExistence type="predicted"/>
<name>A0A1F5PFY2_9BACT</name>
<comment type="caution">
    <text evidence="2">The sequence shown here is derived from an EMBL/GenBank/DDBJ whole genome shotgun (WGS) entry which is preliminary data.</text>
</comment>
<sequence>MTSNKRQFSKSTGRSSGQTLIETIVAIGLLTTGILGGLSLAVYSLNSSDTALKQLVATGLAREGIEIVRNARDTNWKTGTLTDCSADMGAGQFCYTNWLDGMPGLPGNVKSRTVFTPSANSWVIDNTGGPNFQLYPGENGTYLYSGSGFNVYSRRVELDEIITSPFSNNNPMLTIQSVAWWTGKGCPATNNPDSTTCKVTLVEYLTNWKNY</sequence>
<keyword evidence="1" id="KW-1133">Transmembrane helix</keyword>
<dbReference type="EMBL" id="MFEO01000032">
    <property type="protein sequence ID" value="OGE88580.1"/>
    <property type="molecule type" value="Genomic_DNA"/>
</dbReference>
<gene>
    <name evidence="2" type="ORF">A2722_03110</name>
</gene>
<reference evidence="2 3" key="1">
    <citation type="journal article" date="2016" name="Nat. Commun.">
        <title>Thousands of microbial genomes shed light on interconnected biogeochemical processes in an aquifer system.</title>
        <authorList>
            <person name="Anantharaman K."/>
            <person name="Brown C.T."/>
            <person name="Hug L.A."/>
            <person name="Sharon I."/>
            <person name="Castelle C.J."/>
            <person name="Probst A.J."/>
            <person name="Thomas B.C."/>
            <person name="Singh A."/>
            <person name="Wilkins M.J."/>
            <person name="Karaoz U."/>
            <person name="Brodie E.L."/>
            <person name="Williams K.H."/>
            <person name="Hubbard S.S."/>
            <person name="Banfield J.F."/>
        </authorList>
    </citation>
    <scope>NUCLEOTIDE SEQUENCE [LARGE SCALE GENOMIC DNA]</scope>
</reference>
<evidence type="ECO:0000256" key="1">
    <source>
        <dbReference type="SAM" id="Phobius"/>
    </source>
</evidence>
<dbReference type="AlphaFoldDB" id="A0A1F5PFY2"/>
<dbReference type="STRING" id="1817828.A2722_03110"/>
<keyword evidence="1" id="KW-0472">Membrane</keyword>